<organism evidence="1 2">
    <name type="scientific">Haloarcula sebkhae</name>
    <dbReference type="NCBI Taxonomy" id="932660"/>
    <lineage>
        <taxon>Archaea</taxon>
        <taxon>Methanobacteriati</taxon>
        <taxon>Methanobacteriota</taxon>
        <taxon>Stenosarchaea group</taxon>
        <taxon>Halobacteria</taxon>
        <taxon>Halobacteriales</taxon>
        <taxon>Haloarculaceae</taxon>
        <taxon>Haloarcula</taxon>
    </lineage>
</organism>
<evidence type="ECO:0000313" key="2">
    <source>
        <dbReference type="Proteomes" id="UP001589559"/>
    </source>
</evidence>
<dbReference type="Proteomes" id="UP001589559">
    <property type="component" value="Unassembled WGS sequence"/>
</dbReference>
<dbReference type="EMBL" id="JBHMAK010000012">
    <property type="protein sequence ID" value="MFB9812689.1"/>
    <property type="molecule type" value="Genomic_DNA"/>
</dbReference>
<reference evidence="1" key="1">
    <citation type="submission" date="2024-09" db="EMBL/GenBank/DDBJ databases">
        <authorList>
            <person name="Sun Q."/>
            <person name="Mori K."/>
        </authorList>
    </citation>
    <scope>NUCLEOTIDE SEQUENCE</scope>
    <source>
        <strain evidence="1">JCM 19018</strain>
    </source>
</reference>
<comment type="caution">
    <text evidence="1">The sequence shown here is derived from an EMBL/GenBank/DDBJ whole genome shotgun (WGS) entry which is preliminary data.</text>
</comment>
<sequence length="361" mass="38759">MTQRSQTPDDAQTGAPVVEVQNVSKAFSPKRSILDRLRGRDPSAKAVCDVSLAVQHGETLGLVGESGCGKSTLAKLTTGQLTPDDGQVCLDGTRVGDLSERSTAQRRRVGVVFQHARGSFDPRWPVGRSIAEATGDATTASIHGTGPDDVAELLCSVDLTPEIADRYPRELSGGQIQRVALARAIAHDPDVIVLDEPVSGLDMATQARVLSLLADVQQQFGVGYLFISHDLDVVRFLADRVAVMYAGEIVEFGQANKLFQSPNHPYTEALIRAIPSDDPRDTPPMPLRGAPPDPADRPEGCPFHPRCPAVTQSCEEQHPSLEAVQNTRVRCPHAPEATGEADTDDNENVLDRDLASNPGRS</sequence>
<evidence type="ECO:0000313" key="1">
    <source>
        <dbReference type="EMBL" id="MFB9812689.1"/>
    </source>
</evidence>
<proteinExistence type="predicted"/>
<accession>A0ACC6VND1</accession>
<protein>
    <submittedName>
        <fullName evidence="1">Oligopeptide/dipeptide ABC transporter ATP-binding protein</fullName>
    </submittedName>
</protein>
<keyword evidence="1" id="KW-0067">ATP-binding</keyword>
<gene>
    <name evidence="1" type="ORF">ACFFN7_15145</name>
</gene>
<keyword evidence="1" id="KW-0547">Nucleotide-binding</keyword>
<name>A0ACC6VND1_9EURY</name>
<keyword evidence="2" id="KW-1185">Reference proteome</keyword>